<dbReference type="PRINTS" id="PR00369">
    <property type="entry name" value="FLAVODOXIN"/>
</dbReference>
<dbReference type="InterPro" id="IPR017938">
    <property type="entry name" value="Riboflavin_synthase-like_b-brl"/>
</dbReference>
<reference evidence="11 12" key="1">
    <citation type="journal article" date="2021" name="Nat. Plants">
        <title>The Taxus genome provides insights into paclitaxel biosynthesis.</title>
        <authorList>
            <person name="Xiong X."/>
            <person name="Gou J."/>
            <person name="Liao Q."/>
            <person name="Li Y."/>
            <person name="Zhou Q."/>
            <person name="Bi G."/>
            <person name="Li C."/>
            <person name="Du R."/>
            <person name="Wang X."/>
            <person name="Sun T."/>
            <person name="Guo L."/>
            <person name="Liang H."/>
            <person name="Lu P."/>
            <person name="Wu Y."/>
            <person name="Zhang Z."/>
            <person name="Ro D.K."/>
            <person name="Shang Y."/>
            <person name="Huang S."/>
            <person name="Yan J."/>
        </authorList>
    </citation>
    <scope>NUCLEOTIDE SEQUENCE [LARGE SCALE GENOMIC DNA]</scope>
    <source>
        <strain evidence="11">Ta-2019</strain>
    </source>
</reference>
<evidence type="ECO:0000256" key="6">
    <source>
        <dbReference type="ARBA" id="ARBA00022857"/>
    </source>
</evidence>
<dbReference type="GO" id="GO:0005829">
    <property type="term" value="C:cytosol"/>
    <property type="evidence" value="ECO:0007669"/>
    <property type="project" value="TreeGrafter"/>
</dbReference>
<keyword evidence="4" id="KW-0288">FMN</keyword>
<dbReference type="InterPro" id="IPR023173">
    <property type="entry name" value="NADPH_Cyt_P450_Rdtase_alpha"/>
</dbReference>
<dbReference type="GO" id="GO:0003958">
    <property type="term" value="F:NADPH-hemoprotein reductase activity"/>
    <property type="evidence" value="ECO:0007669"/>
    <property type="project" value="TreeGrafter"/>
</dbReference>
<dbReference type="AlphaFoldDB" id="A0AA38GWK6"/>
<dbReference type="PANTHER" id="PTHR19384">
    <property type="entry name" value="NITRIC OXIDE SYNTHASE-RELATED"/>
    <property type="match status" value="1"/>
</dbReference>
<keyword evidence="8" id="KW-0812">Transmembrane</keyword>
<organism evidence="11 12">
    <name type="scientific">Taxus chinensis</name>
    <name type="common">Chinese yew</name>
    <name type="synonym">Taxus wallichiana var. chinensis</name>
    <dbReference type="NCBI Taxonomy" id="29808"/>
    <lineage>
        <taxon>Eukaryota</taxon>
        <taxon>Viridiplantae</taxon>
        <taxon>Streptophyta</taxon>
        <taxon>Embryophyta</taxon>
        <taxon>Tracheophyta</taxon>
        <taxon>Spermatophyta</taxon>
        <taxon>Pinopsida</taxon>
        <taxon>Pinidae</taxon>
        <taxon>Conifers II</taxon>
        <taxon>Cupressales</taxon>
        <taxon>Taxaceae</taxon>
        <taxon>Taxus</taxon>
    </lineage>
</organism>
<dbReference type="PANTHER" id="PTHR19384:SF17">
    <property type="entry name" value="NADPH--CYTOCHROME P450 REDUCTASE"/>
    <property type="match status" value="1"/>
</dbReference>
<keyword evidence="8" id="KW-0472">Membrane</keyword>
<evidence type="ECO:0000256" key="1">
    <source>
        <dbReference type="ARBA" id="ARBA00001917"/>
    </source>
</evidence>
<dbReference type="OMA" id="FAXLEED"/>
<dbReference type="PROSITE" id="PS51384">
    <property type="entry name" value="FAD_FR"/>
    <property type="match status" value="1"/>
</dbReference>
<dbReference type="EMBL" id="JAHRHJ020000001">
    <property type="protein sequence ID" value="KAH9329488.1"/>
    <property type="molecule type" value="Genomic_DNA"/>
</dbReference>
<evidence type="ECO:0000256" key="2">
    <source>
        <dbReference type="ARBA" id="ARBA00001974"/>
    </source>
</evidence>
<accession>A0AA38GWK6</accession>
<dbReference type="Gene3D" id="2.40.30.10">
    <property type="entry name" value="Translation factors"/>
    <property type="match status" value="1"/>
</dbReference>
<feature type="transmembrane region" description="Helical" evidence="8">
    <location>
        <begin position="34"/>
        <end position="53"/>
    </location>
</feature>
<evidence type="ECO:0000256" key="3">
    <source>
        <dbReference type="ARBA" id="ARBA00022630"/>
    </source>
</evidence>
<evidence type="ECO:0000313" key="11">
    <source>
        <dbReference type="EMBL" id="KAH9329488.1"/>
    </source>
</evidence>
<feature type="non-terminal residue" evidence="11">
    <location>
        <position position="479"/>
    </location>
</feature>
<dbReference type="GO" id="GO:0010181">
    <property type="term" value="F:FMN binding"/>
    <property type="evidence" value="ECO:0007669"/>
    <property type="project" value="InterPro"/>
</dbReference>
<feature type="domain" description="FAD-binding FR-type" evidence="10">
    <location>
        <begin position="290"/>
        <end position="479"/>
    </location>
</feature>
<dbReference type="SUPFAM" id="SSF52218">
    <property type="entry name" value="Flavoproteins"/>
    <property type="match status" value="1"/>
</dbReference>
<gene>
    <name evidence="11" type="ORF">KI387_001596</name>
</gene>
<dbReference type="InterPro" id="IPR008254">
    <property type="entry name" value="Flavodoxin/NO_synth"/>
</dbReference>
<keyword evidence="7" id="KW-0560">Oxidoreductase</keyword>
<keyword evidence="5" id="KW-0274">FAD</keyword>
<sequence>MKLCWETGAGAGAEAEAITMSRSRGGRGDTTMNLAMALGTSLALVITCVILLIRRRKAYAAAKSVKSIDVSKPPEDKEENGKQKVTVLFGTQTGTAEGFAKVLVEEAKTRYDKAVFTAVDLDAYAADDKQYEEKLKKETLAFFMLATYGDGEPTDNAAKFYKWFSERKGEPFLANLTYAAFGLGNLQYEHFNKVAKEVDKGLSEQGAKRLVPVGLGDDDKSIEDDFMAWRELLWPELDKLLHDEAGEAVGSKSYTAAVPEYRVVFHESSIQLHEETYLSKRNHQAVYDIHHPCRANVAVRKELHAPLSDRSCIHLEFDIAETGLMYETGDHVAVYAENNPETVEEAAKLLGYPLDTIFSLHSDREDGTPLSSSSLPPPFPGPCTLQTALARHAELLSSPRKSALVALAAHASNQTEVERLTLLSSPSGKDEYKQWMVASQRSLLEVMAEFQSAMPSLGVFFAAIARRLQPRYYSISSSP</sequence>
<protein>
    <recommendedName>
        <fullName evidence="13">NADPH--cytochrome P450 reductase</fullName>
    </recommendedName>
</protein>
<keyword evidence="3" id="KW-0285">Flavoprotein</keyword>
<dbReference type="Gene3D" id="1.20.990.10">
    <property type="entry name" value="NADPH-cytochrome p450 Reductase, Chain A, domain 3"/>
    <property type="match status" value="1"/>
</dbReference>
<evidence type="ECO:0000256" key="4">
    <source>
        <dbReference type="ARBA" id="ARBA00022643"/>
    </source>
</evidence>
<keyword evidence="8" id="KW-1133">Transmembrane helix</keyword>
<dbReference type="InterPro" id="IPR017927">
    <property type="entry name" value="FAD-bd_FR_type"/>
</dbReference>
<comment type="caution">
    <text evidence="11">The sequence shown here is derived from an EMBL/GenBank/DDBJ whole genome shotgun (WGS) entry which is preliminary data.</text>
</comment>
<evidence type="ECO:0000259" key="10">
    <source>
        <dbReference type="PROSITE" id="PS51384"/>
    </source>
</evidence>
<evidence type="ECO:0000313" key="12">
    <source>
        <dbReference type="Proteomes" id="UP000824469"/>
    </source>
</evidence>
<feature type="domain" description="Flavodoxin-like" evidence="9">
    <location>
        <begin position="85"/>
        <end position="234"/>
    </location>
</feature>
<dbReference type="GO" id="GO:0050660">
    <property type="term" value="F:flavin adenine dinucleotide binding"/>
    <property type="evidence" value="ECO:0007669"/>
    <property type="project" value="TreeGrafter"/>
</dbReference>
<dbReference type="Pfam" id="PF00667">
    <property type="entry name" value="FAD_binding_1"/>
    <property type="match status" value="1"/>
</dbReference>
<dbReference type="PROSITE" id="PS50902">
    <property type="entry name" value="FLAVODOXIN_LIKE"/>
    <property type="match status" value="1"/>
</dbReference>
<dbReference type="InterPro" id="IPR003097">
    <property type="entry name" value="CysJ-like_FAD-binding"/>
</dbReference>
<dbReference type="Gene3D" id="3.40.50.360">
    <property type="match status" value="1"/>
</dbReference>
<evidence type="ECO:0000256" key="8">
    <source>
        <dbReference type="SAM" id="Phobius"/>
    </source>
</evidence>
<comment type="cofactor">
    <cofactor evidence="1">
        <name>FMN</name>
        <dbReference type="ChEBI" id="CHEBI:58210"/>
    </cofactor>
</comment>
<evidence type="ECO:0000259" key="9">
    <source>
        <dbReference type="PROSITE" id="PS50902"/>
    </source>
</evidence>
<keyword evidence="12" id="KW-1185">Reference proteome</keyword>
<dbReference type="Proteomes" id="UP000824469">
    <property type="component" value="Unassembled WGS sequence"/>
</dbReference>
<dbReference type="InterPro" id="IPR029039">
    <property type="entry name" value="Flavoprotein-like_sf"/>
</dbReference>
<evidence type="ECO:0000256" key="7">
    <source>
        <dbReference type="ARBA" id="ARBA00023002"/>
    </source>
</evidence>
<dbReference type="InterPro" id="IPR001094">
    <property type="entry name" value="Flavdoxin-like"/>
</dbReference>
<keyword evidence="6" id="KW-0521">NADP</keyword>
<comment type="cofactor">
    <cofactor evidence="2">
        <name>FAD</name>
        <dbReference type="ChEBI" id="CHEBI:57692"/>
    </cofactor>
</comment>
<proteinExistence type="predicted"/>
<dbReference type="SUPFAM" id="SSF63380">
    <property type="entry name" value="Riboflavin synthase domain-like"/>
    <property type="match status" value="1"/>
</dbReference>
<evidence type="ECO:0008006" key="13">
    <source>
        <dbReference type="Google" id="ProtNLM"/>
    </source>
</evidence>
<dbReference type="Pfam" id="PF00258">
    <property type="entry name" value="Flavodoxin_1"/>
    <property type="match status" value="1"/>
</dbReference>
<name>A0AA38GWK6_TAXCH</name>
<evidence type="ECO:0000256" key="5">
    <source>
        <dbReference type="ARBA" id="ARBA00022827"/>
    </source>
</evidence>